<dbReference type="GO" id="GO:0000775">
    <property type="term" value="C:chromosome, centromeric region"/>
    <property type="evidence" value="ECO:0007669"/>
    <property type="project" value="UniProtKB-SubCell"/>
</dbReference>
<dbReference type="InterPro" id="IPR007902">
    <property type="entry name" value="Chl4/mis15/CENP-N"/>
</dbReference>
<feature type="region of interest" description="Disordered" evidence="7">
    <location>
        <begin position="197"/>
        <end position="243"/>
    </location>
</feature>
<evidence type="ECO:0000313" key="8">
    <source>
        <dbReference type="EMBL" id="ORY74101.1"/>
    </source>
</evidence>
<dbReference type="Pfam" id="PF05238">
    <property type="entry name" value="CENP-N"/>
    <property type="match status" value="1"/>
</dbReference>
<gene>
    <name evidence="8" type="ORF">BCR35DRAFT_353988</name>
</gene>
<dbReference type="EMBL" id="MCGR01000043">
    <property type="protein sequence ID" value="ORY74101.1"/>
    <property type="molecule type" value="Genomic_DNA"/>
</dbReference>
<feature type="region of interest" description="Disordered" evidence="7">
    <location>
        <begin position="1"/>
        <end position="26"/>
    </location>
</feature>
<evidence type="ECO:0000256" key="3">
    <source>
        <dbReference type="ARBA" id="ARBA00005566"/>
    </source>
</evidence>
<dbReference type="InterPro" id="IPR052011">
    <property type="entry name" value="CENP-NAC/CAD_complex"/>
</dbReference>
<sequence length="353" mass="38783">MSRPAKRATLDNNLHPQQSTAPDKLLARLTKPSLCALALQWLTEQHPNSIPRGRGDDDSEESDDEEEEDGQRNLNKLYQDMRDDPAVTKAKLVAKIGRDWRQGFTYRQIAQLDVQYLLDKPTNKSWTAYQLIHDGPSPMYATPAQLLTRLRTALSPYFNHLLILLAPARECKELDLKGKNWEGVRAMLLERQAAGGQMGRWRKGKGEGGGPLVPEGRRVVRDDSKPTPKPDEPQVELEEGSLQAAREKEVGEVWGREELPVLERLDYEIALPYPSTTTTPQLTDQPPFLLRLEGTHVLAGLRAAVAAGFADGGGEGGSGFEKEGGLPEWIGGAMGLGRNLVRVGGGGGGEEGR</sequence>
<dbReference type="OrthoDB" id="6585699at2759"/>
<protein>
    <submittedName>
        <fullName evidence="8">Kinetochore protein CHL4 like-domain-containing protein</fullName>
    </submittedName>
</protein>
<evidence type="ECO:0000256" key="5">
    <source>
        <dbReference type="ARBA" id="ARBA00023242"/>
    </source>
</evidence>
<dbReference type="PANTHER" id="PTHR46790:SF1">
    <property type="entry name" value="CENTROMERE PROTEIN N"/>
    <property type="match status" value="1"/>
</dbReference>
<evidence type="ECO:0000256" key="4">
    <source>
        <dbReference type="ARBA" id="ARBA00022454"/>
    </source>
</evidence>
<dbReference type="GO" id="GO:0005654">
    <property type="term" value="C:nucleoplasm"/>
    <property type="evidence" value="ECO:0007669"/>
    <property type="project" value="TreeGrafter"/>
</dbReference>
<feature type="compositionally biased region" description="Polar residues" evidence="7">
    <location>
        <begin position="10"/>
        <end position="21"/>
    </location>
</feature>
<dbReference type="Proteomes" id="UP000193467">
    <property type="component" value="Unassembled WGS sequence"/>
</dbReference>
<evidence type="ECO:0000313" key="9">
    <source>
        <dbReference type="Proteomes" id="UP000193467"/>
    </source>
</evidence>
<feature type="compositionally biased region" description="Acidic residues" evidence="7">
    <location>
        <begin position="57"/>
        <end position="69"/>
    </location>
</feature>
<name>A0A1Y2ER80_9BASI</name>
<proteinExistence type="inferred from homology"/>
<dbReference type="STRING" id="106004.A0A1Y2ER80"/>
<evidence type="ECO:0000256" key="6">
    <source>
        <dbReference type="ARBA" id="ARBA00023328"/>
    </source>
</evidence>
<dbReference type="AlphaFoldDB" id="A0A1Y2ER80"/>
<keyword evidence="9" id="KW-1185">Reference proteome</keyword>
<dbReference type="GO" id="GO:0007059">
    <property type="term" value="P:chromosome segregation"/>
    <property type="evidence" value="ECO:0007669"/>
    <property type="project" value="InterPro"/>
</dbReference>
<comment type="similarity">
    <text evidence="3">Belongs to the CENP-N/CHL4 family.</text>
</comment>
<comment type="caution">
    <text evidence="8">The sequence shown here is derived from an EMBL/GenBank/DDBJ whole genome shotgun (WGS) entry which is preliminary data.</text>
</comment>
<evidence type="ECO:0000256" key="2">
    <source>
        <dbReference type="ARBA" id="ARBA00004584"/>
    </source>
</evidence>
<reference evidence="8 9" key="1">
    <citation type="submission" date="2016-07" db="EMBL/GenBank/DDBJ databases">
        <title>Pervasive Adenine N6-methylation of Active Genes in Fungi.</title>
        <authorList>
            <consortium name="DOE Joint Genome Institute"/>
            <person name="Mondo S.J."/>
            <person name="Dannebaum R.O."/>
            <person name="Kuo R.C."/>
            <person name="Labutti K."/>
            <person name="Haridas S."/>
            <person name="Kuo A."/>
            <person name="Salamov A."/>
            <person name="Ahrendt S.R."/>
            <person name="Lipzen A."/>
            <person name="Sullivan W."/>
            <person name="Andreopoulos W.B."/>
            <person name="Clum A."/>
            <person name="Lindquist E."/>
            <person name="Daum C."/>
            <person name="Ramamoorthy G.K."/>
            <person name="Gryganskyi A."/>
            <person name="Culley D."/>
            <person name="Magnuson J.K."/>
            <person name="James T.Y."/>
            <person name="O'Malley M.A."/>
            <person name="Stajich J.E."/>
            <person name="Spatafora J.W."/>
            <person name="Visel A."/>
            <person name="Grigoriev I.V."/>
        </authorList>
    </citation>
    <scope>NUCLEOTIDE SEQUENCE [LARGE SCALE GENOMIC DNA]</scope>
    <source>
        <strain evidence="8 9">62-1032</strain>
    </source>
</reference>
<accession>A0A1Y2ER80</accession>
<organism evidence="8 9">
    <name type="scientific">Leucosporidium creatinivorum</name>
    <dbReference type="NCBI Taxonomy" id="106004"/>
    <lineage>
        <taxon>Eukaryota</taxon>
        <taxon>Fungi</taxon>
        <taxon>Dikarya</taxon>
        <taxon>Basidiomycota</taxon>
        <taxon>Pucciniomycotina</taxon>
        <taxon>Microbotryomycetes</taxon>
        <taxon>Leucosporidiales</taxon>
        <taxon>Leucosporidium</taxon>
    </lineage>
</organism>
<dbReference type="GO" id="GO:0034080">
    <property type="term" value="P:CENP-A containing chromatin assembly"/>
    <property type="evidence" value="ECO:0007669"/>
    <property type="project" value="InterPro"/>
</dbReference>
<evidence type="ECO:0000256" key="7">
    <source>
        <dbReference type="SAM" id="MobiDB-lite"/>
    </source>
</evidence>
<evidence type="ECO:0000256" key="1">
    <source>
        <dbReference type="ARBA" id="ARBA00004123"/>
    </source>
</evidence>
<keyword evidence="5" id="KW-0539">Nucleus</keyword>
<keyword evidence="6" id="KW-0137">Centromere</keyword>
<dbReference type="InParanoid" id="A0A1Y2ER80"/>
<comment type="subcellular location">
    <subcellularLocation>
        <location evidence="2">Chromosome</location>
        <location evidence="2">Centromere</location>
    </subcellularLocation>
    <subcellularLocation>
        <location evidence="1">Nucleus</location>
    </subcellularLocation>
</comment>
<keyword evidence="4" id="KW-0158">Chromosome</keyword>
<feature type="region of interest" description="Disordered" evidence="7">
    <location>
        <begin position="46"/>
        <end position="71"/>
    </location>
</feature>
<feature type="compositionally biased region" description="Basic and acidic residues" evidence="7">
    <location>
        <begin position="215"/>
        <end position="232"/>
    </location>
</feature>
<dbReference type="PANTHER" id="PTHR46790">
    <property type="entry name" value="CENTROMERE PROTEIN N"/>
    <property type="match status" value="1"/>
</dbReference>